<feature type="transmembrane region" description="Helical" evidence="7">
    <location>
        <begin position="353"/>
        <end position="372"/>
    </location>
</feature>
<evidence type="ECO:0000256" key="3">
    <source>
        <dbReference type="ARBA" id="ARBA00022448"/>
    </source>
</evidence>
<gene>
    <name evidence="8" type="ORF">CLV75_0073</name>
</gene>
<sequence>MNTDRSTLGRRISGWWHQTFVDLIEQLQWSYLPPLMVYFAAGVSGLTSVVGAFFLKEYLNLSAAFVAGLAFWAGLPWILKMPLGHLVDLFWRWKSLLIVVGATLITASLLIMYRLVAAPDHMAGIMPLEDWYVVALMLAPSGYAIQDVVADAMTVEAVPQSDRDGRAFASEEVRARHTTMQTLGRIAIISGFAGVAAVNIWIFSGAEDLEKGDRLVLYGQVYLVALVIPLLSISGVVLHALIQRRLVRRGHLPHRPDQTTEVRWPILLGGFAFVVLSIVLGTANFAFAQETVFAVSLTVILYLMSRLLRELESKQAKVLIGTATIIFVFRAVPLPGPGLTWFEIDELGFDEQFLAILALLTSLLALLGLIILRPFMASRSIAQVVVLLTIAAGVLALPNLALYYGVHEWTAARTGGVVDARFIAILDTAVESPLGQIAMVPMLAWIARNAPTHLKATFFAVMASFTNMALSASSLGTKYLNQIFTVTRAVTDPRTGTVASVADYSHLGNLLITVALISVIVPLAVVFLVQNSSYQTRD</sequence>
<organism evidence="8 9">
    <name type="scientific">Ruegeria conchae</name>
    <dbReference type="NCBI Taxonomy" id="981384"/>
    <lineage>
        <taxon>Bacteria</taxon>
        <taxon>Pseudomonadati</taxon>
        <taxon>Pseudomonadota</taxon>
        <taxon>Alphaproteobacteria</taxon>
        <taxon>Rhodobacterales</taxon>
        <taxon>Roseobacteraceae</taxon>
        <taxon>Ruegeria</taxon>
    </lineage>
</organism>
<proteinExistence type="inferred from homology"/>
<comment type="similarity">
    <text evidence="2">Belongs to the major facilitator superfamily. Folate-biopterin transporter (TC 2.A.71) family.</text>
</comment>
<dbReference type="InterPro" id="IPR036259">
    <property type="entry name" value="MFS_trans_sf"/>
</dbReference>
<dbReference type="InterPro" id="IPR039309">
    <property type="entry name" value="BT1"/>
</dbReference>
<dbReference type="GO" id="GO:0016020">
    <property type="term" value="C:membrane"/>
    <property type="evidence" value="ECO:0007669"/>
    <property type="project" value="UniProtKB-SubCell"/>
</dbReference>
<accession>A0A497ZL45</accession>
<comment type="subcellular location">
    <subcellularLocation>
        <location evidence="1">Membrane</location>
        <topology evidence="1">Multi-pass membrane protein</topology>
    </subcellularLocation>
</comment>
<evidence type="ECO:0000256" key="4">
    <source>
        <dbReference type="ARBA" id="ARBA00022692"/>
    </source>
</evidence>
<protein>
    <submittedName>
        <fullName evidence="8">BT1 family protein</fullName>
    </submittedName>
</protein>
<dbReference type="EMBL" id="RCCT01000001">
    <property type="protein sequence ID" value="RLK10109.1"/>
    <property type="molecule type" value="Genomic_DNA"/>
</dbReference>
<feature type="transmembrane region" description="Helical" evidence="7">
    <location>
        <begin position="262"/>
        <end position="280"/>
    </location>
</feature>
<keyword evidence="9" id="KW-1185">Reference proteome</keyword>
<keyword evidence="6 7" id="KW-0472">Membrane</keyword>
<feature type="transmembrane region" description="Helical" evidence="7">
    <location>
        <begin position="183"/>
        <end position="203"/>
    </location>
</feature>
<evidence type="ECO:0000256" key="2">
    <source>
        <dbReference type="ARBA" id="ARBA00007015"/>
    </source>
</evidence>
<dbReference type="Pfam" id="PF03092">
    <property type="entry name" value="BT1"/>
    <property type="match status" value="2"/>
</dbReference>
<comment type="caution">
    <text evidence="8">The sequence shown here is derived from an EMBL/GenBank/DDBJ whole genome shotgun (WGS) entry which is preliminary data.</text>
</comment>
<keyword evidence="5 7" id="KW-1133">Transmembrane helix</keyword>
<feature type="transmembrane region" description="Helical" evidence="7">
    <location>
        <begin position="215"/>
        <end position="241"/>
    </location>
</feature>
<dbReference type="AlphaFoldDB" id="A0A497ZL45"/>
<feature type="transmembrane region" description="Helical" evidence="7">
    <location>
        <begin position="316"/>
        <end position="333"/>
    </location>
</feature>
<feature type="transmembrane region" description="Helical" evidence="7">
    <location>
        <begin position="61"/>
        <end position="79"/>
    </location>
</feature>
<keyword evidence="4 7" id="KW-0812">Transmembrane</keyword>
<feature type="transmembrane region" description="Helical" evidence="7">
    <location>
        <begin position="384"/>
        <end position="402"/>
    </location>
</feature>
<dbReference type="OrthoDB" id="9764193at2"/>
<evidence type="ECO:0000256" key="5">
    <source>
        <dbReference type="ARBA" id="ARBA00022989"/>
    </source>
</evidence>
<reference evidence="8 9" key="1">
    <citation type="submission" date="2018-10" db="EMBL/GenBank/DDBJ databases">
        <title>Genomic Encyclopedia of Archaeal and Bacterial Type Strains, Phase II (KMG-II): from individual species to whole genera.</title>
        <authorList>
            <person name="Goeker M."/>
        </authorList>
    </citation>
    <scope>NUCLEOTIDE SEQUENCE [LARGE SCALE GENOMIC DNA]</scope>
    <source>
        <strain evidence="8 9">DSM 29317</strain>
    </source>
</reference>
<dbReference type="PANTHER" id="PTHR31585:SF5">
    <property type="entry name" value="RNA-BINDING S4 DOMAIN-CONTAINING PROTEIN"/>
    <property type="match status" value="1"/>
</dbReference>
<feature type="transmembrane region" description="Helical" evidence="7">
    <location>
        <begin position="510"/>
        <end position="529"/>
    </location>
</feature>
<evidence type="ECO:0000256" key="7">
    <source>
        <dbReference type="SAM" id="Phobius"/>
    </source>
</evidence>
<evidence type="ECO:0000256" key="6">
    <source>
        <dbReference type="ARBA" id="ARBA00023136"/>
    </source>
</evidence>
<evidence type="ECO:0000313" key="8">
    <source>
        <dbReference type="EMBL" id="RLK10109.1"/>
    </source>
</evidence>
<evidence type="ECO:0000256" key="1">
    <source>
        <dbReference type="ARBA" id="ARBA00004141"/>
    </source>
</evidence>
<feature type="transmembrane region" description="Helical" evidence="7">
    <location>
        <begin position="286"/>
        <end position="304"/>
    </location>
</feature>
<name>A0A497ZL45_9RHOB</name>
<dbReference type="PANTHER" id="PTHR31585">
    <property type="entry name" value="FOLATE-BIOPTERIN TRANSPORTER 1, CHLOROPLASTIC"/>
    <property type="match status" value="1"/>
</dbReference>
<evidence type="ECO:0000313" key="9">
    <source>
        <dbReference type="Proteomes" id="UP000271700"/>
    </source>
</evidence>
<feature type="transmembrane region" description="Helical" evidence="7">
    <location>
        <begin position="35"/>
        <end position="54"/>
    </location>
</feature>
<dbReference type="SUPFAM" id="SSF103473">
    <property type="entry name" value="MFS general substrate transporter"/>
    <property type="match status" value="1"/>
</dbReference>
<keyword evidence="3" id="KW-0813">Transport</keyword>
<dbReference type="RefSeq" id="WP_010439012.1">
    <property type="nucleotide sequence ID" value="NZ_AEYW01000006.1"/>
</dbReference>
<feature type="transmembrane region" description="Helical" evidence="7">
    <location>
        <begin position="91"/>
        <end position="116"/>
    </location>
</feature>
<dbReference type="Proteomes" id="UP000271700">
    <property type="component" value="Unassembled WGS sequence"/>
</dbReference>